<protein>
    <recommendedName>
        <fullName evidence="6">Wax synthase domain-containing protein</fullName>
    </recommendedName>
</protein>
<keyword evidence="8" id="KW-1185">Reference proteome</keyword>
<evidence type="ECO:0000313" key="7">
    <source>
        <dbReference type="EMBL" id="KAF2787150.1"/>
    </source>
</evidence>
<comment type="subcellular location">
    <subcellularLocation>
        <location evidence="1">Membrane</location>
        <topology evidence="1">Multi-pass membrane protein</topology>
    </subcellularLocation>
</comment>
<feature type="domain" description="Wax synthase" evidence="6">
    <location>
        <begin position="237"/>
        <end position="325"/>
    </location>
</feature>
<feature type="transmembrane region" description="Helical" evidence="5">
    <location>
        <begin position="54"/>
        <end position="73"/>
    </location>
</feature>
<dbReference type="Pfam" id="PF13813">
    <property type="entry name" value="MBOAT_2"/>
    <property type="match status" value="1"/>
</dbReference>
<proteinExistence type="predicted"/>
<gene>
    <name evidence="7" type="ORF">K505DRAFT_329868</name>
</gene>
<sequence length="396" mass="45032">MELPPVFQQLQLPLLALNLIFATGFKPGFLRILLTFPTLILLFTQSIYRKEFMYYGVAYPMNVAACCFLFSYLDQILLASPDKERWHKIQYDGKGKVDDNNGKIDAVPSTFLGRIWWGIRISTTTRFTGWSQQVKNVQMEVPANYPRWQFIVRKSLRAAFFFVLSDTIQSWTASTPHGSYRGYENGKVPISLTGLPLIQQCFYSWVQIVLTYTVLELYNVVYGIVSVLSGLANPRDCPSLFTDLRGMYTVRNSWSLVWHQQCRRACSSPSIFLARDVLHLKKGGFASKYLQLFMGFAISGIVHAGGSMLVYKSWTKDNAAMACFLAQAAAIMFEDHVIDFGRYIGLRDSPVWRTMGYVWVLVWFGLSTIGYTSAILDSGLWIHAKQFDFFGIGPQA</sequence>
<feature type="transmembrane region" description="Helical" evidence="5">
    <location>
        <begin position="29"/>
        <end position="48"/>
    </location>
</feature>
<feature type="transmembrane region" description="Helical" evidence="5">
    <location>
        <begin position="289"/>
        <end position="311"/>
    </location>
</feature>
<accession>A0A6A6WSN4</accession>
<evidence type="ECO:0000256" key="1">
    <source>
        <dbReference type="ARBA" id="ARBA00004141"/>
    </source>
</evidence>
<feature type="transmembrane region" description="Helical" evidence="5">
    <location>
        <begin position="356"/>
        <end position="376"/>
    </location>
</feature>
<dbReference type="InterPro" id="IPR032805">
    <property type="entry name" value="Wax_synthase_dom"/>
</dbReference>
<keyword evidence="2 5" id="KW-0812">Transmembrane</keyword>
<dbReference type="AlphaFoldDB" id="A0A6A6WSN4"/>
<evidence type="ECO:0000256" key="4">
    <source>
        <dbReference type="ARBA" id="ARBA00023136"/>
    </source>
</evidence>
<dbReference type="Proteomes" id="UP000799757">
    <property type="component" value="Unassembled WGS sequence"/>
</dbReference>
<name>A0A6A6WSN4_9PLEO</name>
<dbReference type="OrthoDB" id="1077582at2759"/>
<keyword evidence="4 5" id="KW-0472">Membrane</keyword>
<evidence type="ECO:0000256" key="5">
    <source>
        <dbReference type="SAM" id="Phobius"/>
    </source>
</evidence>
<organism evidence="7 8">
    <name type="scientific">Melanomma pulvis-pyrius CBS 109.77</name>
    <dbReference type="NCBI Taxonomy" id="1314802"/>
    <lineage>
        <taxon>Eukaryota</taxon>
        <taxon>Fungi</taxon>
        <taxon>Dikarya</taxon>
        <taxon>Ascomycota</taxon>
        <taxon>Pezizomycotina</taxon>
        <taxon>Dothideomycetes</taxon>
        <taxon>Pleosporomycetidae</taxon>
        <taxon>Pleosporales</taxon>
        <taxon>Melanommataceae</taxon>
        <taxon>Melanomma</taxon>
    </lineage>
</organism>
<dbReference type="GO" id="GO:0016020">
    <property type="term" value="C:membrane"/>
    <property type="evidence" value="ECO:0007669"/>
    <property type="project" value="UniProtKB-SubCell"/>
</dbReference>
<evidence type="ECO:0000313" key="8">
    <source>
        <dbReference type="Proteomes" id="UP000799757"/>
    </source>
</evidence>
<evidence type="ECO:0000256" key="2">
    <source>
        <dbReference type="ARBA" id="ARBA00022692"/>
    </source>
</evidence>
<evidence type="ECO:0000259" key="6">
    <source>
        <dbReference type="Pfam" id="PF13813"/>
    </source>
</evidence>
<keyword evidence="3 5" id="KW-1133">Transmembrane helix</keyword>
<dbReference type="EMBL" id="MU002355">
    <property type="protein sequence ID" value="KAF2787150.1"/>
    <property type="molecule type" value="Genomic_DNA"/>
</dbReference>
<reference evidence="7" key="1">
    <citation type="journal article" date="2020" name="Stud. Mycol.">
        <title>101 Dothideomycetes genomes: a test case for predicting lifestyles and emergence of pathogens.</title>
        <authorList>
            <person name="Haridas S."/>
            <person name="Albert R."/>
            <person name="Binder M."/>
            <person name="Bloem J."/>
            <person name="Labutti K."/>
            <person name="Salamov A."/>
            <person name="Andreopoulos B."/>
            <person name="Baker S."/>
            <person name="Barry K."/>
            <person name="Bills G."/>
            <person name="Bluhm B."/>
            <person name="Cannon C."/>
            <person name="Castanera R."/>
            <person name="Culley D."/>
            <person name="Daum C."/>
            <person name="Ezra D."/>
            <person name="Gonzalez J."/>
            <person name="Henrissat B."/>
            <person name="Kuo A."/>
            <person name="Liang C."/>
            <person name="Lipzen A."/>
            <person name="Lutzoni F."/>
            <person name="Magnuson J."/>
            <person name="Mondo S."/>
            <person name="Nolan M."/>
            <person name="Ohm R."/>
            <person name="Pangilinan J."/>
            <person name="Park H.-J."/>
            <person name="Ramirez L."/>
            <person name="Alfaro M."/>
            <person name="Sun H."/>
            <person name="Tritt A."/>
            <person name="Yoshinaga Y."/>
            <person name="Zwiers L.-H."/>
            <person name="Turgeon B."/>
            <person name="Goodwin S."/>
            <person name="Spatafora J."/>
            <person name="Crous P."/>
            <person name="Grigoriev I."/>
        </authorList>
    </citation>
    <scope>NUCLEOTIDE SEQUENCE</scope>
    <source>
        <strain evidence="7">CBS 109.77</strain>
    </source>
</reference>
<evidence type="ECO:0000256" key="3">
    <source>
        <dbReference type="ARBA" id="ARBA00022989"/>
    </source>
</evidence>